<comment type="subcellular location">
    <subcellularLocation>
        <location evidence="1">Cell membrane</location>
        <topology evidence="1">Multi-pass membrane protein</topology>
    </subcellularLocation>
</comment>
<sequence length="131" mass="14272">MERLHVWTPRVLSLLRIIAALLFMEHGLMKLFHFPAAQPGAPDPLPPLLLAAAVLEVVGGALLVLGLFTRSMAFLLSGQMAVAYFLAHAGKSFWPALNGGEAAILFSFVFLYLVFTGPGEWSVDAQVRKRP</sequence>
<evidence type="ECO:0000256" key="5">
    <source>
        <dbReference type="ARBA" id="ARBA00022989"/>
    </source>
</evidence>
<evidence type="ECO:0000256" key="4">
    <source>
        <dbReference type="ARBA" id="ARBA00022692"/>
    </source>
</evidence>
<feature type="transmembrane region" description="Helical" evidence="7">
    <location>
        <begin position="45"/>
        <end position="65"/>
    </location>
</feature>
<keyword evidence="3" id="KW-1003">Cell membrane</keyword>
<protein>
    <submittedName>
        <fullName evidence="8">DoxX family protein</fullName>
    </submittedName>
</protein>
<evidence type="ECO:0000256" key="1">
    <source>
        <dbReference type="ARBA" id="ARBA00004651"/>
    </source>
</evidence>
<accession>A0ABS0SWD7</accession>
<keyword evidence="4 7" id="KW-0812">Transmembrane</keyword>
<evidence type="ECO:0000313" key="9">
    <source>
        <dbReference type="Proteomes" id="UP000639859"/>
    </source>
</evidence>
<comment type="similarity">
    <text evidence="2">Belongs to the DoxX family.</text>
</comment>
<keyword evidence="5 7" id="KW-1133">Transmembrane helix</keyword>
<gene>
    <name evidence="8" type="ORF">I4Q42_08620</name>
</gene>
<dbReference type="InterPro" id="IPR032808">
    <property type="entry name" value="DoxX"/>
</dbReference>
<keyword evidence="6 7" id="KW-0472">Membrane</keyword>
<feature type="transmembrane region" description="Helical" evidence="7">
    <location>
        <begin position="72"/>
        <end position="90"/>
    </location>
</feature>
<dbReference type="EMBL" id="JADWOX010000004">
    <property type="protein sequence ID" value="MBI1683729.1"/>
    <property type="molecule type" value="Genomic_DNA"/>
</dbReference>
<evidence type="ECO:0000256" key="7">
    <source>
        <dbReference type="SAM" id="Phobius"/>
    </source>
</evidence>
<dbReference type="Pfam" id="PF07681">
    <property type="entry name" value="DoxX"/>
    <property type="match status" value="1"/>
</dbReference>
<proteinExistence type="inferred from homology"/>
<keyword evidence="9" id="KW-1185">Reference proteome</keyword>
<evidence type="ECO:0000256" key="2">
    <source>
        <dbReference type="ARBA" id="ARBA00006679"/>
    </source>
</evidence>
<organism evidence="8 9">
    <name type="scientific">Caulobacter hibisci</name>
    <dbReference type="NCBI Taxonomy" id="2035993"/>
    <lineage>
        <taxon>Bacteria</taxon>
        <taxon>Pseudomonadati</taxon>
        <taxon>Pseudomonadota</taxon>
        <taxon>Alphaproteobacteria</taxon>
        <taxon>Caulobacterales</taxon>
        <taxon>Caulobacteraceae</taxon>
        <taxon>Caulobacter</taxon>
    </lineage>
</organism>
<evidence type="ECO:0000256" key="3">
    <source>
        <dbReference type="ARBA" id="ARBA00022475"/>
    </source>
</evidence>
<feature type="transmembrane region" description="Helical" evidence="7">
    <location>
        <begin position="12"/>
        <end position="33"/>
    </location>
</feature>
<evidence type="ECO:0000256" key="6">
    <source>
        <dbReference type="ARBA" id="ARBA00023136"/>
    </source>
</evidence>
<dbReference type="InterPro" id="IPR051907">
    <property type="entry name" value="DoxX-like_oxidoreductase"/>
</dbReference>
<reference evidence="8 9" key="1">
    <citation type="submission" date="2020-11" db="EMBL/GenBank/DDBJ databases">
        <title>genome sequence of strain KACC 18849.</title>
        <authorList>
            <person name="Gao J."/>
            <person name="Zhang X."/>
        </authorList>
    </citation>
    <scope>NUCLEOTIDE SEQUENCE [LARGE SCALE GENOMIC DNA]</scope>
    <source>
        <strain evidence="8 9">KACC 18849</strain>
    </source>
</reference>
<evidence type="ECO:0000313" key="8">
    <source>
        <dbReference type="EMBL" id="MBI1683729.1"/>
    </source>
</evidence>
<feature type="transmembrane region" description="Helical" evidence="7">
    <location>
        <begin position="102"/>
        <end position="123"/>
    </location>
</feature>
<dbReference type="PANTHER" id="PTHR33452">
    <property type="entry name" value="OXIDOREDUCTASE CATD-RELATED"/>
    <property type="match status" value="1"/>
</dbReference>
<name>A0ABS0SWD7_9CAUL</name>
<dbReference type="PANTHER" id="PTHR33452:SF4">
    <property type="entry name" value="BLL4328 PROTEIN"/>
    <property type="match status" value="1"/>
</dbReference>
<dbReference type="RefSeq" id="WP_198575658.1">
    <property type="nucleotide sequence ID" value="NZ_JADWOX010000004.1"/>
</dbReference>
<dbReference type="Proteomes" id="UP000639859">
    <property type="component" value="Unassembled WGS sequence"/>
</dbReference>
<comment type="caution">
    <text evidence="8">The sequence shown here is derived from an EMBL/GenBank/DDBJ whole genome shotgun (WGS) entry which is preliminary data.</text>
</comment>